<dbReference type="Proteomes" id="UP001396334">
    <property type="component" value="Unassembled WGS sequence"/>
</dbReference>
<name>A0ABR2U8N5_9ROSI</name>
<dbReference type="Pfam" id="PF01237">
    <property type="entry name" value="Oxysterol_BP"/>
    <property type="match status" value="1"/>
</dbReference>
<protein>
    <submittedName>
        <fullName evidence="1">Uncharacterized protein</fullName>
    </submittedName>
</protein>
<gene>
    <name evidence="1" type="ORF">V6N11_051857</name>
</gene>
<evidence type="ECO:0000313" key="1">
    <source>
        <dbReference type="EMBL" id="KAK9045954.1"/>
    </source>
</evidence>
<dbReference type="EMBL" id="JBBPBN010000001">
    <property type="protein sequence ID" value="KAK9045954.1"/>
    <property type="molecule type" value="Genomic_DNA"/>
</dbReference>
<dbReference type="InterPro" id="IPR037239">
    <property type="entry name" value="OSBP_sf"/>
</dbReference>
<sequence>MTVTTTAERWSRSEKKSMKVHGFVEDLLGKKVATLIGKWDDNMHYISGDGSGKSKDYNRSNASLLRKRNKPPPNLTHYNLTSFEINEVKKTKKNGCKPRRFHRDGESGSFRHAGGYWEARERGKWDGCPNIFGEFNEESVDTS</sequence>
<comment type="caution">
    <text evidence="1">The sequence shown here is derived from an EMBL/GenBank/DDBJ whole genome shotgun (WGS) entry which is preliminary data.</text>
</comment>
<accession>A0ABR2U8N5</accession>
<keyword evidence="2" id="KW-1185">Reference proteome</keyword>
<reference evidence="1 2" key="1">
    <citation type="journal article" date="2024" name="G3 (Bethesda)">
        <title>Genome assembly of Hibiscus sabdariffa L. provides insights into metabolisms of medicinal natural products.</title>
        <authorList>
            <person name="Kim T."/>
        </authorList>
    </citation>
    <scope>NUCLEOTIDE SEQUENCE [LARGE SCALE GENOMIC DNA]</scope>
    <source>
        <strain evidence="1">TK-2024</strain>
        <tissue evidence="1">Old leaves</tissue>
    </source>
</reference>
<organism evidence="1 2">
    <name type="scientific">Hibiscus sabdariffa</name>
    <name type="common">roselle</name>
    <dbReference type="NCBI Taxonomy" id="183260"/>
    <lineage>
        <taxon>Eukaryota</taxon>
        <taxon>Viridiplantae</taxon>
        <taxon>Streptophyta</taxon>
        <taxon>Embryophyta</taxon>
        <taxon>Tracheophyta</taxon>
        <taxon>Spermatophyta</taxon>
        <taxon>Magnoliopsida</taxon>
        <taxon>eudicotyledons</taxon>
        <taxon>Gunneridae</taxon>
        <taxon>Pentapetalae</taxon>
        <taxon>rosids</taxon>
        <taxon>malvids</taxon>
        <taxon>Malvales</taxon>
        <taxon>Malvaceae</taxon>
        <taxon>Malvoideae</taxon>
        <taxon>Hibiscus</taxon>
    </lineage>
</organism>
<proteinExistence type="predicted"/>
<dbReference type="InterPro" id="IPR000648">
    <property type="entry name" value="Oxysterol-bd"/>
</dbReference>
<dbReference type="SUPFAM" id="SSF144000">
    <property type="entry name" value="Oxysterol-binding protein-like"/>
    <property type="match status" value="1"/>
</dbReference>
<evidence type="ECO:0000313" key="2">
    <source>
        <dbReference type="Proteomes" id="UP001396334"/>
    </source>
</evidence>